<keyword evidence="8" id="KW-1185">Reference proteome</keyword>
<dbReference type="PANTHER" id="PTHR12788:SF10">
    <property type="entry name" value="PROTEIN-TYROSINE SULFOTRANSFERASE"/>
    <property type="match status" value="1"/>
</dbReference>
<name>A0A4C1XMT0_EUMVA</name>
<evidence type="ECO:0000256" key="5">
    <source>
        <dbReference type="RuleBase" id="RU365018"/>
    </source>
</evidence>
<feature type="region of interest" description="Disordered" evidence="6">
    <location>
        <begin position="68"/>
        <end position="89"/>
    </location>
</feature>
<dbReference type="InterPro" id="IPR026634">
    <property type="entry name" value="TPST-like"/>
</dbReference>
<evidence type="ECO:0000256" key="3">
    <source>
        <dbReference type="ARBA" id="ARBA00022679"/>
    </source>
</evidence>
<dbReference type="GO" id="GO:0005794">
    <property type="term" value="C:Golgi apparatus"/>
    <property type="evidence" value="ECO:0007669"/>
    <property type="project" value="TreeGrafter"/>
</dbReference>
<reference evidence="7 8" key="1">
    <citation type="journal article" date="2019" name="Commun. Biol.">
        <title>The bagworm genome reveals a unique fibroin gene that provides high tensile strength.</title>
        <authorList>
            <person name="Kono N."/>
            <person name="Nakamura H."/>
            <person name="Ohtoshi R."/>
            <person name="Tomita M."/>
            <person name="Numata K."/>
            <person name="Arakawa K."/>
        </authorList>
    </citation>
    <scope>NUCLEOTIDE SEQUENCE [LARGE SCALE GENOMIC DNA]</scope>
</reference>
<gene>
    <name evidence="7" type="primary">Tango13</name>
    <name evidence="7" type="ORF">EVAR_97614_1</name>
</gene>
<evidence type="ECO:0000313" key="8">
    <source>
        <dbReference type="Proteomes" id="UP000299102"/>
    </source>
</evidence>
<evidence type="ECO:0000256" key="1">
    <source>
        <dbReference type="ARBA" id="ARBA00009988"/>
    </source>
</evidence>
<comment type="caution">
    <text evidence="7">The sequence shown here is derived from an EMBL/GenBank/DDBJ whole genome shotgun (WGS) entry which is preliminary data.</text>
</comment>
<dbReference type="InterPro" id="IPR027417">
    <property type="entry name" value="P-loop_NTPase"/>
</dbReference>
<dbReference type="STRING" id="151549.A0A4C1XMT0"/>
<organism evidence="7 8">
    <name type="scientific">Eumeta variegata</name>
    <name type="common">Bagworm moth</name>
    <name type="synonym">Eumeta japonica</name>
    <dbReference type="NCBI Taxonomy" id="151549"/>
    <lineage>
        <taxon>Eukaryota</taxon>
        <taxon>Metazoa</taxon>
        <taxon>Ecdysozoa</taxon>
        <taxon>Arthropoda</taxon>
        <taxon>Hexapoda</taxon>
        <taxon>Insecta</taxon>
        <taxon>Pterygota</taxon>
        <taxon>Neoptera</taxon>
        <taxon>Endopterygota</taxon>
        <taxon>Lepidoptera</taxon>
        <taxon>Glossata</taxon>
        <taxon>Ditrysia</taxon>
        <taxon>Tineoidea</taxon>
        <taxon>Psychidae</taxon>
        <taxon>Oiketicinae</taxon>
        <taxon>Eumeta</taxon>
    </lineage>
</organism>
<evidence type="ECO:0000313" key="7">
    <source>
        <dbReference type="EMBL" id="GBP63597.1"/>
    </source>
</evidence>
<dbReference type="PANTHER" id="PTHR12788">
    <property type="entry name" value="PROTEIN-TYROSINE SULFOTRANSFERASE 2"/>
    <property type="match status" value="1"/>
</dbReference>
<dbReference type="AlphaFoldDB" id="A0A4C1XMT0"/>
<dbReference type="EC" id="2.8.2.20" evidence="2 5"/>
<comment type="function">
    <text evidence="5">Catalyzes the O-sulfation of tyrosine residues within acidic motifs of polypeptides, using 3'-phosphoadenylyl sulfate (PAPS) as cosubstrate.</text>
</comment>
<keyword evidence="3 5" id="KW-0808">Transferase</keyword>
<dbReference type="Gene3D" id="3.40.50.300">
    <property type="entry name" value="P-loop containing nucleotide triphosphate hydrolases"/>
    <property type="match status" value="1"/>
</dbReference>
<evidence type="ECO:0000256" key="4">
    <source>
        <dbReference type="ARBA" id="ARBA00048460"/>
    </source>
</evidence>
<comment type="catalytic activity">
    <reaction evidence="4 5">
        <text>L-tyrosyl-[protein] + 3'-phosphoadenylyl sulfate = O-sulfo-L-tyrosine-[protein] + adenosine 3',5'-bisphosphate + H(+)</text>
        <dbReference type="Rhea" id="RHEA:16801"/>
        <dbReference type="Rhea" id="RHEA-COMP:10136"/>
        <dbReference type="Rhea" id="RHEA-COMP:11688"/>
        <dbReference type="ChEBI" id="CHEBI:15378"/>
        <dbReference type="ChEBI" id="CHEBI:46858"/>
        <dbReference type="ChEBI" id="CHEBI:58339"/>
        <dbReference type="ChEBI" id="CHEBI:58343"/>
        <dbReference type="ChEBI" id="CHEBI:65286"/>
        <dbReference type="EC" id="2.8.2.20"/>
    </reaction>
</comment>
<dbReference type="GO" id="GO:0008476">
    <property type="term" value="F:protein-tyrosine sulfotransferase activity"/>
    <property type="evidence" value="ECO:0007669"/>
    <property type="project" value="UniProtKB-EC"/>
</dbReference>
<comment type="similarity">
    <text evidence="1 5">Belongs to the protein sulfotransferase family.</text>
</comment>
<accession>A0A4C1XMT0</accession>
<evidence type="ECO:0000256" key="2">
    <source>
        <dbReference type="ARBA" id="ARBA00013262"/>
    </source>
</evidence>
<dbReference type="OrthoDB" id="545675at2759"/>
<sequence>MPRVVFINVTQMMRHLKRVERSSDQVVRPVNLEALNKWVGQIPSDVVTDMADVAPMLSVLGYDPWANPPRYGDPDPSVHPSVAKHPHPP</sequence>
<protein>
    <recommendedName>
        <fullName evidence="2 5">Protein-tyrosine sulfotransferase</fullName>
        <ecNumber evidence="2 5">2.8.2.20</ecNumber>
    </recommendedName>
</protein>
<proteinExistence type="inferred from homology"/>
<evidence type="ECO:0000256" key="6">
    <source>
        <dbReference type="SAM" id="MobiDB-lite"/>
    </source>
</evidence>
<dbReference type="Proteomes" id="UP000299102">
    <property type="component" value="Unassembled WGS sequence"/>
</dbReference>
<dbReference type="EMBL" id="BGZK01000873">
    <property type="protein sequence ID" value="GBP63597.1"/>
    <property type="molecule type" value="Genomic_DNA"/>
</dbReference>